<reference evidence="3 4" key="1">
    <citation type="submission" date="2016-10" db="EMBL/GenBank/DDBJ databases">
        <authorList>
            <person name="Varghese N."/>
            <person name="Submissions S."/>
        </authorList>
    </citation>
    <scope>NUCLEOTIDE SEQUENCE [LARGE SCALE GENOMIC DNA]</scope>
    <source>
        <strain evidence="3 4">DSM 29073</strain>
    </source>
</reference>
<name>A0A8G2BWI2_9BACT</name>
<dbReference type="RefSeq" id="WP_103983381.1">
    <property type="nucleotide sequence ID" value="NZ_FNVS01000009.1"/>
</dbReference>
<dbReference type="GO" id="GO:0004553">
    <property type="term" value="F:hydrolase activity, hydrolyzing O-glycosyl compounds"/>
    <property type="evidence" value="ECO:0007669"/>
    <property type="project" value="InterPro"/>
</dbReference>
<dbReference type="GO" id="GO:0005975">
    <property type="term" value="P:carbohydrate metabolic process"/>
    <property type="evidence" value="ECO:0007669"/>
    <property type="project" value="InterPro"/>
</dbReference>
<feature type="domain" description="GH16" evidence="2">
    <location>
        <begin position="252"/>
        <end position="533"/>
    </location>
</feature>
<dbReference type="SUPFAM" id="SSF49899">
    <property type="entry name" value="Concanavalin A-like lectins/glucanases"/>
    <property type="match status" value="1"/>
</dbReference>
<sequence>MRCKYLPGLFLLCVLWAGNLFSQPLVKGYKQTDISDMVLIYQGGAHRMDWTADQFLPYVVHQNADGNKNWLFDGFLFLEFKDGKGRCYASRYEKLPARKQEWIWLMDRVFEKGKSLYALNECIQSQIEEIGAPSFRHKVVIGLPEPIPDQKDWGTLDGQSLDFSNDADKLKACRWYIDELTKRFKEAGFANLDLAGFYWVSEDIVTSKALTVPIGDYIRSKDFLFYWIPYWNAMGYSDWKELGFDVAYAQPNHFFEASIPDQRIDETCRLARTHNLGLEVEFDERVFAGQKDSFYDRLVAYLDRFEKNGVYDDAAIAYYEGGGAILGFSKSSNLKDRALIDRLASLVCKRRQIHEASDLIIGLDDSIWKVTQQTPYIVSTKGLLEKQYGYIELKAKLLSDNPDVKVSVRLKPVKRLYGSGAQSGEITLLEYDGKYPDCIKGGIFSKELNWETGNKKGATLPVFNLSGDYHSFICEWTAGNIKLYVNDVLFFSMDDDFNGDTEYWPFNQPFYLEIEIHSQVKESVLKLNKVSFD</sequence>
<keyword evidence="4" id="KW-1185">Reference proteome</keyword>
<proteinExistence type="inferred from homology"/>
<dbReference type="InterPro" id="IPR000757">
    <property type="entry name" value="Beta-glucanase-like"/>
</dbReference>
<dbReference type="InterPro" id="IPR032329">
    <property type="entry name" value="DUF4855"/>
</dbReference>
<keyword evidence="3" id="KW-0378">Hydrolase</keyword>
<comment type="similarity">
    <text evidence="1">Belongs to the glycosyl hydrolase 16 family.</text>
</comment>
<protein>
    <submittedName>
        <fullName evidence="3">Glycosyl hydrolases family 16</fullName>
    </submittedName>
</protein>
<organism evidence="3 4">
    <name type="scientific">Parabacteroides chinchillae</name>
    <dbReference type="NCBI Taxonomy" id="871327"/>
    <lineage>
        <taxon>Bacteria</taxon>
        <taxon>Pseudomonadati</taxon>
        <taxon>Bacteroidota</taxon>
        <taxon>Bacteroidia</taxon>
        <taxon>Bacteroidales</taxon>
        <taxon>Tannerellaceae</taxon>
        <taxon>Parabacteroides</taxon>
    </lineage>
</organism>
<accession>A0A8G2BWI2</accession>
<comment type="caution">
    <text evidence="3">The sequence shown here is derived from an EMBL/GenBank/DDBJ whole genome shotgun (WGS) entry which is preliminary data.</text>
</comment>
<dbReference type="Pfam" id="PF16147">
    <property type="entry name" value="DUF4855"/>
    <property type="match status" value="1"/>
</dbReference>
<dbReference type="PROSITE" id="PS51762">
    <property type="entry name" value="GH16_2"/>
    <property type="match status" value="1"/>
</dbReference>
<dbReference type="InterPro" id="IPR013320">
    <property type="entry name" value="ConA-like_dom_sf"/>
</dbReference>
<evidence type="ECO:0000313" key="4">
    <source>
        <dbReference type="Proteomes" id="UP000236725"/>
    </source>
</evidence>
<evidence type="ECO:0000256" key="1">
    <source>
        <dbReference type="ARBA" id="ARBA00006865"/>
    </source>
</evidence>
<gene>
    <name evidence="3" type="ORF">SAMN05444001_10916</name>
</gene>
<dbReference type="Proteomes" id="UP000236725">
    <property type="component" value="Unassembled WGS sequence"/>
</dbReference>
<evidence type="ECO:0000313" key="3">
    <source>
        <dbReference type="EMBL" id="SEF89411.1"/>
    </source>
</evidence>
<dbReference type="AlphaFoldDB" id="A0A8G2BWI2"/>
<dbReference type="EMBL" id="FNVS01000009">
    <property type="protein sequence ID" value="SEF89411.1"/>
    <property type="molecule type" value="Genomic_DNA"/>
</dbReference>
<evidence type="ECO:0000259" key="2">
    <source>
        <dbReference type="PROSITE" id="PS51762"/>
    </source>
</evidence>
<dbReference type="Pfam" id="PF00722">
    <property type="entry name" value="Glyco_hydro_16"/>
    <property type="match status" value="1"/>
</dbReference>
<dbReference type="Gene3D" id="2.60.120.200">
    <property type="match status" value="1"/>
</dbReference>